<evidence type="ECO:0000313" key="1">
    <source>
        <dbReference type="EMBL" id="TPW28551.1"/>
    </source>
</evidence>
<protein>
    <submittedName>
        <fullName evidence="1">Membrane dipeptidase</fullName>
    </submittedName>
</protein>
<proteinExistence type="predicted"/>
<dbReference type="Pfam" id="PF01244">
    <property type="entry name" value="Peptidase_M19"/>
    <property type="match status" value="1"/>
</dbReference>
<dbReference type="PANTHER" id="PTHR10443">
    <property type="entry name" value="MICROSOMAL DIPEPTIDASE"/>
    <property type="match status" value="1"/>
</dbReference>
<dbReference type="Gene3D" id="3.20.20.140">
    <property type="entry name" value="Metal-dependent hydrolases"/>
    <property type="match status" value="1"/>
</dbReference>
<dbReference type="GO" id="GO:0006508">
    <property type="term" value="P:proteolysis"/>
    <property type="evidence" value="ECO:0007669"/>
    <property type="project" value="InterPro"/>
</dbReference>
<keyword evidence="2" id="KW-1185">Reference proteome</keyword>
<dbReference type="OrthoDB" id="9804920at2"/>
<dbReference type="PANTHER" id="PTHR10443:SF12">
    <property type="entry name" value="DIPEPTIDASE"/>
    <property type="match status" value="1"/>
</dbReference>
<dbReference type="InterPro" id="IPR000180">
    <property type="entry name" value="Dipep_AS"/>
</dbReference>
<sequence>MNADALPKIFDGHNDFMLRILSRAITIDQAIEGVESGQIDLPRAVSGGFGGGFFAIWVPSRATGGRSSSEAMAGLRYDVPLPPMVEWADAIKTVIGEIAIFRRLETAGMIIGCTTTAEIRATLETDRLAAILHLEGAEAIDPEFDTLETLYAAGLRSLGPVWSRPTIFAHGVPFRFPSTGDTGPGLTDLGKELVRQCNRLKIMLDMSHLNEKGFDDVAAITDAPIVATHSNAHAVSPHARNLTDRQLDVIAESDGMVGLNFATAFLRPDGRMVSETPLEVMLRHLDHLIDRLGEDRVGFGSDFDGAMVPNAIGDVAGLPKLRTAMKAHGYDDALMKKLCQDNWLRVLAKSWGEA</sequence>
<gene>
    <name evidence="1" type="ORF">FJU08_17245</name>
</gene>
<dbReference type="InterPro" id="IPR032466">
    <property type="entry name" value="Metal_Hydrolase"/>
</dbReference>
<dbReference type="Proteomes" id="UP000318801">
    <property type="component" value="Unassembled WGS sequence"/>
</dbReference>
<accession>A0A506U614</accession>
<comment type="caution">
    <text evidence="1">The sequence shown here is derived from an EMBL/GenBank/DDBJ whole genome shotgun (WGS) entry which is preliminary data.</text>
</comment>
<reference evidence="1 2" key="1">
    <citation type="submission" date="2019-06" db="EMBL/GenBank/DDBJ databases">
        <authorList>
            <person name="Li M."/>
        </authorList>
    </citation>
    <scope>NUCLEOTIDE SEQUENCE [LARGE SCALE GENOMIC DNA]</scope>
    <source>
        <strain evidence="1 2">BGMRC2036</strain>
    </source>
</reference>
<dbReference type="CDD" id="cd01301">
    <property type="entry name" value="rDP_like"/>
    <property type="match status" value="1"/>
</dbReference>
<name>A0A506U614_9HYPH</name>
<organism evidence="1 2">
    <name type="scientific">Martelella alba</name>
    <dbReference type="NCBI Taxonomy" id="2590451"/>
    <lineage>
        <taxon>Bacteria</taxon>
        <taxon>Pseudomonadati</taxon>
        <taxon>Pseudomonadota</taxon>
        <taxon>Alphaproteobacteria</taxon>
        <taxon>Hyphomicrobiales</taxon>
        <taxon>Aurantimonadaceae</taxon>
        <taxon>Martelella</taxon>
    </lineage>
</organism>
<dbReference type="PROSITE" id="PS51365">
    <property type="entry name" value="RENAL_DIPEPTIDASE_2"/>
    <property type="match status" value="1"/>
</dbReference>
<dbReference type="AlphaFoldDB" id="A0A506U614"/>
<dbReference type="RefSeq" id="WP_141150269.1">
    <property type="nucleotide sequence ID" value="NZ_VHLG01000012.1"/>
</dbReference>
<dbReference type="EMBL" id="VHLG01000012">
    <property type="protein sequence ID" value="TPW28551.1"/>
    <property type="molecule type" value="Genomic_DNA"/>
</dbReference>
<dbReference type="InterPro" id="IPR008257">
    <property type="entry name" value="Pept_M19"/>
</dbReference>
<evidence type="ECO:0000313" key="2">
    <source>
        <dbReference type="Proteomes" id="UP000318801"/>
    </source>
</evidence>
<dbReference type="GO" id="GO:0070573">
    <property type="term" value="F:metallodipeptidase activity"/>
    <property type="evidence" value="ECO:0007669"/>
    <property type="project" value="InterPro"/>
</dbReference>
<dbReference type="PROSITE" id="PS00869">
    <property type="entry name" value="RENAL_DIPEPTIDASE_1"/>
    <property type="match status" value="1"/>
</dbReference>
<dbReference type="SUPFAM" id="SSF51556">
    <property type="entry name" value="Metallo-dependent hydrolases"/>
    <property type="match status" value="1"/>
</dbReference>